<organism evidence="5 6">
    <name type="scientific">Tistlia consotensis USBA 355</name>
    <dbReference type="NCBI Taxonomy" id="560819"/>
    <lineage>
        <taxon>Bacteria</taxon>
        <taxon>Pseudomonadati</taxon>
        <taxon>Pseudomonadota</taxon>
        <taxon>Alphaproteobacteria</taxon>
        <taxon>Rhodospirillales</taxon>
        <taxon>Rhodovibrionaceae</taxon>
        <taxon>Tistlia</taxon>
    </lineage>
</organism>
<dbReference type="PROSITE" id="PS00041">
    <property type="entry name" value="HTH_ARAC_FAMILY_1"/>
    <property type="match status" value="1"/>
</dbReference>
<keyword evidence="1" id="KW-0805">Transcription regulation</keyword>
<dbReference type="AlphaFoldDB" id="A0A1Y6BXP9"/>
<dbReference type="InterPro" id="IPR020449">
    <property type="entry name" value="Tscrpt_reg_AraC-type_HTH"/>
</dbReference>
<keyword evidence="3" id="KW-0804">Transcription</keyword>
<dbReference type="Gene3D" id="2.60.120.10">
    <property type="entry name" value="Jelly Rolls"/>
    <property type="match status" value="1"/>
</dbReference>
<dbReference type="PRINTS" id="PR00032">
    <property type="entry name" value="HTHARAC"/>
</dbReference>
<dbReference type="Gene3D" id="1.10.10.60">
    <property type="entry name" value="Homeodomain-like"/>
    <property type="match status" value="2"/>
</dbReference>
<proteinExistence type="predicted"/>
<dbReference type="InterPro" id="IPR032783">
    <property type="entry name" value="AraC_lig"/>
</dbReference>
<dbReference type="InterPro" id="IPR018062">
    <property type="entry name" value="HTH_AraC-typ_CS"/>
</dbReference>
<evidence type="ECO:0000256" key="1">
    <source>
        <dbReference type="ARBA" id="ARBA00023015"/>
    </source>
</evidence>
<reference evidence="5 6" key="1">
    <citation type="submission" date="2017-04" db="EMBL/GenBank/DDBJ databases">
        <authorList>
            <person name="Afonso C.L."/>
            <person name="Miller P.J."/>
            <person name="Scott M.A."/>
            <person name="Spackman E."/>
            <person name="Goraichik I."/>
            <person name="Dimitrov K.M."/>
            <person name="Suarez D.L."/>
            <person name="Swayne D.E."/>
        </authorList>
    </citation>
    <scope>NUCLEOTIDE SEQUENCE [LARGE SCALE GENOMIC DNA]</scope>
    <source>
        <strain evidence="5 6">USBA 355</strain>
    </source>
</reference>
<dbReference type="InterPro" id="IPR014710">
    <property type="entry name" value="RmlC-like_jellyroll"/>
</dbReference>
<dbReference type="Pfam" id="PF12852">
    <property type="entry name" value="Cupin_6"/>
    <property type="match status" value="1"/>
</dbReference>
<dbReference type="InterPro" id="IPR018060">
    <property type="entry name" value="HTH_AraC"/>
</dbReference>
<dbReference type="InterPro" id="IPR011051">
    <property type="entry name" value="RmlC_Cupin_sf"/>
</dbReference>
<dbReference type="InterPro" id="IPR009057">
    <property type="entry name" value="Homeodomain-like_sf"/>
</dbReference>
<evidence type="ECO:0000313" key="5">
    <source>
        <dbReference type="EMBL" id="SMF26487.1"/>
    </source>
</evidence>
<sequence>MTIDQVLEALEVRIEPFALCQIRGESTLGLGRRPFAILHYVLSGSGRMIVGELPPIAARPGSVVLVPAFMPHWLHGDGTRGRPLPDCRPLDLSLEHLIEGNGEGVRGRTLTAICGELAVSYRGTGGALNLLKTPIAECLAPGDRVRNALDEFVYELAHPTVGTQALARSLMGQAVILLLRRRYLAGDPSLRWMEGATDESLWRALQAMLDGPGEPHSVERLASTASMSRSAFSKRFTQAYGTGPMELLRTIRLQRAAELLARSDLPVKRIADLVGYKSRTYFTRAFEAEYGVSPGQFKTSLLRK</sequence>
<dbReference type="GO" id="GO:0043565">
    <property type="term" value="F:sequence-specific DNA binding"/>
    <property type="evidence" value="ECO:0007669"/>
    <property type="project" value="InterPro"/>
</dbReference>
<evidence type="ECO:0000259" key="4">
    <source>
        <dbReference type="PROSITE" id="PS01124"/>
    </source>
</evidence>
<evidence type="ECO:0000256" key="3">
    <source>
        <dbReference type="ARBA" id="ARBA00023163"/>
    </source>
</evidence>
<gene>
    <name evidence="5" type="ORF">SAMN05428998_10911</name>
</gene>
<name>A0A1Y6BXP9_9PROT</name>
<protein>
    <submittedName>
        <fullName evidence="5">Transcriptional regulator, AraC family</fullName>
    </submittedName>
</protein>
<dbReference type="PROSITE" id="PS01124">
    <property type="entry name" value="HTH_ARAC_FAMILY_2"/>
    <property type="match status" value="1"/>
</dbReference>
<feature type="domain" description="HTH araC/xylS-type" evidence="4">
    <location>
        <begin position="202"/>
        <end position="300"/>
    </location>
</feature>
<dbReference type="SUPFAM" id="SSF51182">
    <property type="entry name" value="RmlC-like cupins"/>
    <property type="match status" value="1"/>
</dbReference>
<dbReference type="STRING" id="560819.SAMN05428998_10911"/>
<keyword evidence="2" id="KW-0238">DNA-binding</keyword>
<dbReference type="PANTHER" id="PTHR46796">
    <property type="entry name" value="HTH-TYPE TRANSCRIPTIONAL ACTIVATOR RHAS-RELATED"/>
    <property type="match status" value="1"/>
</dbReference>
<keyword evidence="6" id="KW-1185">Reference proteome</keyword>
<evidence type="ECO:0000313" key="6">
    <source>
        <dbReference type="Proteomes" id="UP000192917"/>
    </source>
</evidence>
<dbReference type="EMBL" id="FWZX01000009">
    <property type="protein sequence ID" value="SMF26487.1"/>
    <property type="molecule type" value="Genomic_DNA"/>
</dbReference>
<dbReference type="PANTHER" id="PTHR46796:SF13">
    <property type="entry name" value="HTH-TYPE TRANSCRIPTIONAL ACTIVATOR RHAS"/>
    <property type="match status" value="1"/>
</dbReference>
<dbReference type="InterPro" id="IPR050204">
    <property type="entry name" value="AraC_XylS_family_regulators"/>
</dbReference>
<dbReference type="SMART" id="SM00342">
    <property type="entry name" value="HTH_ARAC"/>
    <property type="match status" value="1"/>
</dbReference>
<accession>A0A1Y6BXP9</accession>
<dbReference type="Proteomes" id="UP000192917">
    <property type="component" value="Unassembled WGS sequence"/>
</dbReference>
<evidence type="ECO:0000256" key="2">
    <source>
        <dbReference type="ARBA" id="ARBA00023125"/>
    </source>
</evidence>
<dbReference type="RefSeq" id="WP_085123081.1">
    <property type="nucleotide sequence ID" value="NZ_FWZX01000009.1"/>
</dbReference>
<dbReference type="GO" id="GO:0003700">
    <property type="term" value="F:DNA-binding transcription factor activity"/>
    <property type="evidence" value="ECO:0007669"/>
    <property type="project" value="InterPro"/>
</dbReference>
<dbReference type="Pfam" id="PF12833">
    <property type="entry name" value="HTH_18"/>
    <property type="match status" value="1"/>
</dbReference>
<dbReference type="SUPFAM" id="SSF46689">
    <property type="entry name" value="Homeodomain-like"/>
    <property type="match status" value="2"/>
</dbReference>